<keyword evidence="3" id="KW-1185">Reference proteome</keyword>
<organism evidence="2 3">
    <name type="scientific">Datura stramonium</name>
    <name type="common">Jimsonweed</name>
    <name type="synonym">Common thornapple</name>
    <dbReference type="NCBI Taxonomy" id="4076"/>
    <lineage>
        <taxon>Eukaryota</taxon>
        <taxon>Viridiplantae</taxon>
        <taxon>Streptophyta</taxon>
        <taxon>Embryophyta</taxon>
        <taxon>Tracheophyta</taxon>
        <taxon>Spermatophyta</taxon>
        <taxon>Magnoliopsida</taxon>
        <taxon>eudicotyledons</taxon>
        <taxon>Gunneridae</taxon>
        <taxon>Pentapetalae</taxon>
        <taxon>asterids</taxon>
        <taxon>lamiids</taxon>
        <taxon>Solanales</taxon>
        <taxon>Solanaceae</taxon>
        <taxon>Solanoideae</taxon>
        <taxon>Datureae</taxon>
        <taxon>Datura</taxon>
    </lineage>
</organism>
<evidence type="ECO:0000313" key="2">
    <source>
        <dbReference type="EMBL" id="MCD7459253.1"/>
    </source>
</evidence>
<sequence>MKASIPSQSIKVISKSKNSKSKDTQVNKGVKSPSLTPKEANVTSSEAIDVAHKRKKPASSSDKDSVAGSTMPLTELAHQGQVTNESPSTKLTLPPSKNIELSQPNLSTNVEVRVNQIRCSNTSKDLVRHLQRIVSNFRSEEPISTFKLSYVFGMWHTLCECITQFYVESSESLKELEKGIALILKGLREVNIIDLSPLDVLLEDFFKKHGDYDAARLFTS</sequence>
<evidence type="ECO:0000256" key="1">
    <source>
        <dbReference type="SAM" id="MobiDB-lite"/>
    </source>
</evidence>
<gene>
    <name evidence="2" type="ORF">HAX54_040453</name>
</gene>
<feature type="region of interest" description="Disordered" evidence="1">
    <location>
        <begin position="1"/>
        <end position="97"/>
    </location>
</feature>
<dbReference type="EMBL" id="JACEIK010000571">
    <property type="protein sequence ID" value="MCD7459253.1"/>
    <property type="molecule type" value="Genomic_DNA"/>
</dbReference>
<dbReference type="Proteomes" id="UP000823775">
    <property type="component" value="Unassembled WGS sequence"/>
</dbReference>
<accession>A0ABS8SKC2</accession>
<reference evidence="2 3" key="1">
    <citation type="journal article" date="2021" name="BMC Genomics">
        <title>Datura genome reveals duplications of psychoactive alkaloid biosynthetic genes and high mutation rate following tissue culture.</title>
        <authorList>
            <person name="Rajewski A."/>
            <person name="Carter-House D."/>
            <person name="Stajich J."/>
            <person name="Litt A."/>
        </authorList>
    </citation>
    <scope>NUCLEOTIDE SEQUENCE [LARGE SCALE GENOMIC DNA]</scope>
    <source>
        <strain evidence="2">AR-01</strain>
    </source>
</reference>
<feature type="compositionally biased region" description="Low complexity" evidence="1">
    <location>
        <begin position="1"/>
        <end position="16"/>
    </location>
</feature>
<protein>
    <submittedName>
        <fullName evidence="2">Uncharacterized protein</fullName>
    </submittedName>
</protein>
<feature type="compositionally biased region" description="Polar residues" evidence="1">
    <location>
        <begin position="80"/>
        <end position="91"/>
    </location>
</feature>
<evidence type="ECO:0000313" key="3">
    <source>
        <dbReference type="Proteomes" id="UP000823775"/>
    </source>
</evidence>
<proteinExistence type="predicted"/>
<name>A0ABS8SKC2_DATST</name>
<comment type="caution">
    <text evidence="2">The sequence shown here is derived from an EMBL/GenBank/DDBJ whole genome shotgun (WGS) entry which is preliminary data.</text>
</comment>